<dbReference type="PANTHER" id="PTHR11644">
    <property type="entry name" value="CYTIDINE DEAMINASE"/>
    <property type="match status" value="1"/>
</dbReference>
<comment type="similarity">
    <text evidence="1">Belongs to the cytidine and deoxycytidylate deaminase family.</text>
</comment>
<keyword evidence="4" id="KW-0862">Zinc</keyword>
<keyword evidence="3" id="KW-0378">Hydrolase</keyword>
<dbReference type="Gene3D" id="3.40.140.10">
    <property type="entry name" value="Cytidine Deaminase, domain 2"/>
    <property type="match status" value="1"/>
</dbReference>
<dbReference type="PROSITE" id="PS00903">
    <property type="entry name" value="CYT_DCMP_DEAMINASES_1"/>
    <property type="match status" value="1"/>
</dbReference>
<dbReference type="EMBL" id="JACSQL010000001">
    <property type="protein sequence ID" value="MBD7966710.1"/>
    <property type="molecule type" value="Genomic_DNA"/>
</dbReference>
<comment type="caution">
    <text evidence="6">The sequence shown here is derived from an EMBL/GenBank/DDBJ whole genome shotgun (WGS) entry which is preliminary data.</text>
</comment>
<reference evidence="6 7" key="1">
    <citation type="submission" date="2020-08" db="EMBL/GenBank/DDBJ databases">
        <title>A Genomic Blueprint of the Chicken Gut Microbiome.</title>
        <authorList>
            <person name="Gilroy R."/>
            <person name="Ravi A."/>
            <person name="Getino M."/>
            <person name="Pursley I."/>
            <person name="Horton D.L."/>
            <person name="Alikhan N.-F."/>
            <person name="Baker D."/>
            <person name="Gharbi K."/>
            <person name="Hall N."/>
            <person name="Watson M."/>
            <person name="Adriaenssens E.M."/>
            <person name="Foster-Nyarko E."/>
            <person name="Jarju S."/>
            <person name="Secka A."/>
            <person name="Antonio M."/>
            <person name="Oren A."/>
            <person name="Chaudhuri R."/>
            <person name="La Ragione R.M."/>
            <person name="Hildebrand F."/>
            <person name="Pallen M.J."/>
        </authorList>
    </citation>
    <scope>NUCLEOTIDE SEQUENCE [LARGE SCALE GENOMIC DNA]</scope>
    <source>
        <strain evidence="6 7">Sa2BVA9</strain>
    </source>
</reference>
<dbReference type="SUPFAM" id="SSF53927">
    <property type="entry name" value="Cytidine deaminase-like"/>
    <property type="match status" value="1"/>
</dbReference>
<sequence>MSSLTNEDIQLIDAAKKTIKELYKEGKHHVGAAIRTKTGMTYSAVHLEAYIGRVSVCAEVVVLGKAISEGECDFDTIVAVRHPDLTEEVQEIEVVSPCGICRELISDYGPEINVILKKENQYIKVKVSELLPEKYTRGE</sequence>
<dbReference type="InterPro" id="IPR050202">
    <property type="entry name" value="Cyt/Deoxycyt_deaminase"/>
</dbReference>
<dbReference type="Pfam" id="PF00383">
    <property type="entry name" value="dCMP_cyt_deam_1"/>
    <property type="match status" value="1"/>
</dbReference>
<keyword evidence="7" id="KW-1185">Reference proteome</keyword>
<evidence type="ECO:0000313" key="7">
    <source>
        <dbReference type="Proteomes" id="UP000608071"/>
    </source>
</evidence>
<proteinExistence type="inferred from homology"/>
<dbReference type="NCBIfam" id="NF005314">
    <property type="entry name" value="PRK06848.1"/>
    <property type="match status" value="1"/>
</dbReference>
<dbReference type="InterPro" id="IPR002125">
    <property type="entry name" value="CMP_dCMP_dom"/>
</dbReference>
<dbReference type="InterPro" id="IPR016192">
    <property type="entry name" value="APOBEC/CMP_deaminase_Zn-bd"/>
</dbReference>
<evidence type="ECO:0000256" key="4">
    <source>
        <dbReference type="ARBA" id="ARBA00022833"/>
    </source>
</evidence>
<dbReference type="InterPro" id="IPR016193">
    <property type="entry name" value="Cytidine_deaminase-like"/>
</dbReference>
<dbReference type="PANTHER" id="PTHR11644:SF2">
    <property type="entry name" value="CYTIDINE DEAMINASE"/>
    <property type="match status" value="1"/>
</dbReference>
<evidence type="ECO:0000256" key="1">
    <source>
        <dbReference type="ARBA" id="ARBA00006576"/>
    </source>
</evidence>
<evidence type="ECO:0000256" key="3">
    <source>
        <dbReference type="ARBA" id="ARBA00022801"/>
    </source>
</evidence>
<name>A0ABR8ST90_9BACL</name>
<accession>A0ABR8ST90</accession>
<evidence type="ECO:0000259" key="5">
    <source>
        <dbReference type="PROSITE" id="PS51747"/>
    </source>
</evidence>
<dbReference type="PROSITE" id="PS51747">
    <property type="entry name" value="CYT_DCMP_DEAMINASES_2"/>
    <property type="match status" value="1"/>
</dbReference>
<dbReference type="CDD" id="cd01283">
    <property type="entry name" value="cytidine_deaminase"/>
    <property type="match status" value="1"/>
</dbReference>
<gene>
    <name evidence="6" type="ORF">H9647_01400</name>
</gene>
<keyword evidence="2" id="KW-0479">Metal-binding</keyword>
<dbReference type="RefSeq" id="WP_191797494.1">
    <property type="nucleotide sequence ID" value="NZ_JACSQL010000001.1"/>
</dbReference>
<organism evidence="6 7">
    <name type="scientific">Paenibacillus gallinarum</name>
    <dbReference type="NCBI Taxonomy" id="2762232"/>
    <lineage>
        <taxon>Bacteria</taxon>
        <taxon>Bacillati</taxon>
        <taxon>Bacillota</taxon>
        <taxon>Bacilli</taxon>
        <taxon>Bacillales</taxon>
        <taxon>Paenibacillaceae</taxon>
        <taxon>Paenibacillus</taxon>
    </lineage>
</organism>
<protein>
    <submittedName>
        <fullName evidence="6">Cytidine deaminase</fullName>
    </submittedName>
</protein>
<dbReference type="Proteomes" id="UP000608071">
    <property type="component" value="Unassembled WGS sequence"/>
</dbReference>
<feature type="domain" description="CMP/dCMP-type deaminase" evidence="5">
    <location>
        <begin position="6"/>
        <end position="138"/>
    </location>
</feature>
<evidence type="ECO:0000256" key="2">
    <source>
        <dbReference type="ARBA" id="ARBA00022723"/>
    </source>
</evidence>
<evidence type="ECO:0000313" key="6">
    <source>
        <dbReference type="EMBL" id="MBD7966710.1"/>
    </source>
</evidence>